<proteinExistence type="predicted"/>
<feature type="domain" description="HD-GYP" evidence="1">
    <location>
        <begin position="385"/>
        <end position="470"/>
    </location>
</feature>
<dbReference type="GO" id="GO:0008081">
    <property type="term" value="F:phosphoric diester hydrolase activity"/>
    <property type="evidence" value="ECO:0007669"/>
    <property type="project" value="UniProtKB-ARBA"/>
</dbReference>
<protein>
    <submittedName>
        <fullName evidence="2">HD-GYP domain protein</fullName>
    </submittedName>
</protein>
<evidence type="ECO:0000313" key="3">
    <source>
        <dbReference type="Proteomes" id="UP000004263"/>
    </source>
</evidence>
<dbReference type="STRING" id="207949.RED65_09099"/>
<dbReference type="PANTHER" id="PTHR43155">
    <property type="entry name" value="CYCLIC DI-GMP PHOSPHODIESTERASE PA4108-RELATED"/>
    <property type="match status" value="1"/>
</dbReference>
<dbReference type="CDD" id="cd00077">
    <property type="entry name" value="HDc"/>
    <property type="match status" value="1"/>
</dbReference>
<dbReference type="Gene3D" id="3.30.450.40">
    <property type="match status" value="2"/>
</dbReference>
<name>Q1N6Q6_9GAMM</name>
<dbReference type="RefSeq" id="WP_007016957.1">
    <property type="nucleotide sequence ID" value="NZ_CH724113.1"/>
</dbReference>
<dbReference type="PANTHER" id="PTHR43155:SF2">
    <property type="entry name" value="CYCLIC DI-GMP PHOSPHODIESTERASE PA4108"/>
    <property type="match status" value="1"/>
</dbReference>
<accession>Q1N6Q6</accession>
<keyword evidence="3" id="KW-1185">Reference proteome</keyword>
<dbReference type="InterPro" id="IPR029016">
    <property type="entry name" value="GAF-like_dom_sf"/>
</dbReference>
<evidence type="ECO:0000259" key="1">
    <source>
        <dbReference type="PROSITE" id="PS51832"/>
    </source>
</evidence>
<dbReference type="AlphaFoldDB" id="Q1N6Q6"/>
<reference evidence="2 3" key="1">
    <citation type="submission" date="2006-03" db="EMBL/GenBank/DDBJ databases">
        <authorList>
            <person name="Pinhassi J."/>
            <person name="Pedros-Alio C."/>
            <person name="Ferriera S."/>
            <person name="Johnson J."/>
            <person name="Kravitz S."/>
            <person name="Halpern A."/>
            <person name="Remington K."/>
            <person name="Beeson K."/>
            <person name="Tran B."/>
            <person name="Rogers Y.-H."/>
            <person name="Friedman R."/>
            <person name="Venter J.C."/>
        </authorList>
    </citation>
    <scope>NUCLEOTIDE SEQUENCE [LARGE SCALE GENOMIC DNA]</scope>
    <source>
        <strain evidence="2 3">RED65</strain>
    </source>
</reference>
<dbReference type="EMBL" id="AAQH01000001">
    <property type="protein sequence ID" value="EAT13536.1"/>
    <property type="molecule type" value="Genomic_DNA"/>
</dbReference>
<dbReference type="HOGENOM" id="CLU_000445_92_13_6"/>
<dbReference type="PROSITE" id="PS51832">
    <property type="entry name" value="HD_GYP"/>
    <property type="match status" value="2"/>
</dbReference>
<dbReference type="Proteomes" id="UP000004263">
    <property type="component" value="Unassembled WGS sequence"/>
</dbReference>
<dbReference type="InterPro" id="IPR037522">
    <property type="entry name" value="HD_GYP_dom"/>
</dbReference>
<dbReference type="Pfam" id="PF13487">
    <property type="entry name" value="HD_5"/>
    <property type="match status" value="1"/>
</dbReference>
<evidence type="ECO:0000313" key="2">
    <source>
        <dbReference type="EMBL" id="EAT13536.1"/>
    </source>
</evidence>
<dbReference type="SUPFAM" id="SSF109604">
    <property type="entry name" value="HD-domain/PDEase-like"/>
    <property type="match status" value="1"/>
</dbReference>
<gene>
    <name evidence="2" type="ORF">RED65_09099</name>
</gene>
<feature type="domain" description="HD-GYP" evidence="1">
    <location>
        <begin position="491"/>
        <end position="704"/>
    </location>
</feature>
<dbReference type="SUPFAM" id="SSF55781">
    <property type="entry name" value="GAF domain-like"/>
    <property type="match status" value="2"/>
</dbReference>
<organism evidence="2 3">
    <name type="scientific">Bermanella marisrubri</name>
    <dbReference type="NCBI Taxonomy" id="207949"/>
    <lineage>
        <taxon>Bacteria</taxon>
        <taxon>Pseudomonadati</taxon>
        <taxon>Pseudomonadota</taxon>
        <taxon>Gammaproteobacteria</taxon>
        <taxon>Oceanospirillales</taxon>
        <taxon>Oceanospirillaceae</taxon>
        <taxon>Bermanella</taxon>
    </lineage>
</organism>
<dbReference type="InterPro" id="IPR003018">
    <property type="entry name" value="GAF"/>
</dbReference>
<dbReference type="SMART" id="SM00471">
    <property type="entry name" value="HDc"/>
    <property type="match status" value="1"/>
</dbReference>
<dbReference type="SMART" id="SM00065">
    <property type="entry name" value="GAF"/>
    <property type="match status" value="2"/>
</dbReference>
<dbReference type="Gene3D" id="1.10.3210.10">
    <property type="entry name" value="Hypothetical protein af1432"/>
    <property type="match status" value="2"/>
</dbReference>
<dbReference type="OrthoDB" id="9764808at2"/>
<dbReference type="InterPro" id="IPR003607">
    <property type="entry name" value="HD/PDEase_dom"/>
</dbReference>
<dbReference type="Pfam" id="PF01590">
    <property type="entry name" value="GAF"/>
    <property type="match status" value="2"/>
</dbReference>
<sequence length="743" mass="84381">MDKHNYQTLAHIGRALMSERDTNKLCDLILDEAQKLTQADGGTLYLIDEQPPKHLNFAIVHTETLNIRLQASTGASVFDPLPLYETNGKKNHHHVATHTAHLKTLINIEDAYHCEDFDFSGAKAFDEDNNYRTQSILAVPLLNEMNQLVGVLQLVNARDEDGEIIAFDKDLEPIIAALSSYAATAIENRTISDSQRALLIELAATTNTEEIIERILDESIHLTNAEGGTLYLVSALEDQDSTLRFEIIKNNKLDIYMGGQHGVDIPFPDIPIVSSDGQANQKNVAAYCANSLSIINIEDVYTSEDFDFTGAKTFDEQTGYRTQSVLTFPLLNHRAEVIGVLQLINARDTQSDNVIAFHQRFIPLLRGLALYAAIALNNQILVQDLKDLLDAFVKTIAKAIDAKSPHTSGHCQRVPLLMELIAKAACKDDTVFKDFELSEEEWYELRVSAWMHDCGKLATPDSVLEKSTKLHRMRDGIETIEARFASLKHHSKIQFLEDCLAHPELKQQRTEEFDAYIKLLDDDLEFIKTSNKGGEFMSKESKERIENIAHYQWPDAYGEWHPMLSQDEVYNLCIERGTLSQEERQIINDHMKVTIDMLEGLPFPKQLQRVPEYAGGHHEKMNGSGFPRGLTRQQMSVPARMMAVADVFEALTAKDRPYKDPMKISTSLNILRKMVEDEHIDPDIYQLFVRSRVWEKYAKRILMPEQLDVDDINNYLLSEQELIEINSKLNRHSPEHLLNQQTG</sequence>
<comment type="caution">
    <text evidence="2">The sequence shown here is derived from an EMBL/GenBank/DDBJ whole genome shotgun (WGS) entry which is preliminary data.</text>
</comment>